<dbReference type="InterPro" id="IPR041591">
    <property type="entry name" value="OCRE"/>
</dbReference>
<gene>
    <name evidence="3" type="ORF">D9Q98_001065</name>
</gene>
<dbReference type="PANTHER" id="PTHR13138:SF3">
    <property type="entry name" value="CD2 ANTIGEN CYTOPLASMIC TAIL-BINDING PROTEIN 2"/>
    <property type="match status" value="1"/>
</dbReference>
<dbReference type="CDD" id="cd16166">
    <property type="entry name" value="OCRE_SUA_like"/>
    <property type="match status" value="1"/>
</dbReference>
<evidence type="ECO:0000313" key="3">
    <source>
        <dbReference type="EMBL" id="KAI3438643.1"/>
    </source>
</evidence>
<dbReference type="OrthoDB" id="331341at2759"/>
<dbReference type="InterPro" id="IPR039905">
    <property type="entry name" value="CD2BP2/Lin1"/>
</dbReference>
<feature type="compositionally biased region" description="Polar residues" evidence="1">
    <location>
        <begin position="374"/>
        <end position="385"/>
    </location>
</feature>
<reference evidence="3" key="1">
    <citation type="journal article" date="2019" name="Plant J.">
        <title>Chlorella vulgaris genome assembly and annotation reveals the molecular basis for metabolic acclimation to high light conditions.</title>
        <authorList>
            <person name="Cecchin M."/>
            <person name="Marcolungo L."/>
            <person name="Rossato M."/>
            <person name="Girolomoni L."/>
            <person name="Cosentino E."/>
            <person name="Cuine S."/>
            <person name="Li-Beisson Y."/>
            <person name="Delledonne M."/>
            <person name="Ballottari M."/>
        </authorList>
    </citation>
    <scope>NUCLEOTIDE SEQUENCE</scope>
    <source>
        <strain evidence="3">211/11P</strain>
    </source>
</reference>
<dbReference type="GO" id="GO:0005682">
    <property type="term" value="C:U5 snRNP"/>
    <property type="evidence" value="ECO:0007669"/>
    <property type="project" value="InterPro"/>
</dbReference>
<dbReference type="AlphaFoldDB" id="A0A9D4TZH4"/>
<sequence length="515" mass="53631">MSGPRIGKRHVRFNDNLVEFGPPEPKKHRQDVDPMQALEGEINGVCLAEDPGACAARRAAARKHDLMAGFEKHGVSRPRDGDDLEGAEEDYDEPEEMFNDAGLPWEPFHLKREREEGYFDEDGNYVEYKAQEVEDAWADGLANVEVDEEWLKRVMGGRHRGGGATAVDVSGADEEPQADMTAAEVSSLKHRIVDMLLPAENVLQALRRLARVRQPVGSGATAPATPAADPLTRHPRAVGAEQAMPPVVRQRFQELTSLSNVLMDQGVYSVHSMSREQLESSISSSSITQPAAAAAGSGGAPANGASSTDAGVQLAEQLLAAAGAGSGVGAADAPKNGGGGAATSSAAAMSPVAAIDAEADIFGDEPAGAEALAGNSTAAAQSQEPGSVDHKQQQQQQSREAQAAPVAPGGTPGDVSMQEQQEQQEQEQQQGDASQQGPAAARGGSAWGAVMSASGAGPAPTPDDLDGFELDAATGLLYSSAMGCYFDPGRGLFGDAASGLWYRFDSASGQYQLAS</sequence>
<evidence type="ECO:0000256" key="1">
    <source>
        <dbReference type="SAM" id="MobiDB-lite"/>
    </source>
</evidence>
<feature type="compositionally biased region" description="Basic residues" evidence="1">
    <location>
        <begin position="1"/>
        <end position="11"/>
    </location>
</feature>
<protein>
    <recommendedName>
        <fullName evidence="2">OCRE domain-containing protein</fullName>
    </recommendedName>
</protein>
<evidence type="ECO:0000259" key="2">
    <source>
        <dbReference type="Pfam" id="PF17780"/>
    </source>
</evidence>
<reference evidence="3" key="2">
    <citation type="submission" date="2020-11" db="EMBL/GenBank/DDBJ databases">
        <authorList>
            <person name="Cecchin M."/>
            <person name="Marcolungo L."/>
            <person name="Rossato M."/>
            <person name="Girolomoni L."/>
            <person name="Cosentino E."/>
            <person name="Cuine S."/>
            <person name="Li-Beisson Y."/>
            <person name="Delledonne M."/>
            <person name="Ballottari M."/>
        </authorList>
    </citation>
    <scope>NUCLEOTIDE SEQUENCE</scope>
    <source>
        <strain evidence="3">211/11P</strain>
        <tissue evidence="3">Whole cell</tissue>
    </source>
</reference>
<proteinExistence type="predicted"/>
<keyword evidence="4" id="KW-1185">Reference proteome</keyword>
<feature type="compositionally biased region" description="Basic and acidic residues" evidence="1">
    <location>
        <begin position="72"/>
        <end position="81"/>
    </location>
</feature>
<feature type="domain" description="OCRE" evidence="2">
    <location>
        <begin position="466"/>
        <end position="514"/>
    </location>
</feature>
<feature type="compositionally biased region" description="Low complexity" evidence="1">
    <location>
        <begin position="418"/>
        <end position="430"/>
    </location>
</feature>
<dbReference type="InterPro" id="IPR035623">
    <property type="entry name" value="SUA-like_OCRE"/>
</dbReference>
<evidence type="ECO:0000313" key="4">
    <source>
        <dbReference type="Proteomes" id="UP001055712"/>
    </source>
</evidence>
<dbReference type="PANTHER" id="PTHR13138">
    <property type="entry name" value="PROTEIN LIN1"/>
    <property type="match status" value="1"/>
</dbReference>
<name>A0A9D4TZH4_CHLVU</name>
<feature type="region of interest" description="Disordered" evidence="1">
    <location>
        <begin position="72"/>
        <end position="102"/>
    </location>
</feature>
<dbReference type="EMBL" id="SIDB01000001">
    <property type="protein sequence ID" value="KAI3438643.1"/>
    <property type="molecule type" value="Genomic_DNA"/>
</dbReference>
<feature type="region of interest" description="Disordered" evidence="1">
    <location>
        <begin position="1"/>
        <end position="31"/>
    </location>
</feature>
<feature type="region of interest" description="Disordered" evidence="1">
    <location>
        <begin position="372"/>
        <end position="465"/>
    </location>
</feature>
<organism evidence="3 4">
    <name type="scientific">Chlorella vulgaris</name>
    <name type="common">Green alga</name>
    <dbReference type="NCBI Taxonomy" id="3077"/>
    <lineage>
        <taxon>Eukaryota</taxon>
        <taxon>Viridiplantae</taxon>
        <taxon>Chlorophyta</taxon>
        <taxon>core chlorophytes</taxon>
        <taxon>Trebouxiophyceae</taxon>
        <taxon>Chlorellales</taxon>
        <taxon>Chlorellaceae</taxon>
        <taxon>Chlorella clade</taxon>
        <taxon>Chlorella</taxon>
    </lineage>
</organism>
<comment type="caution">
    <text evidence="3">The sequence shown here is derived from an EMBL/GenBank/DDBJ whole genome shotgun (WGS) entry which is preliminary data.</text>
</comment>
<dbReference type="Pfam" id="PF17780">
    <property type="entry name" value="OCRE"/>
    <property type="match status" value="1"/>
</dbReference>
<feature type="compositionally biased region" description="Acidic residues" evidence="1">
    <location>
        <begin position="82"/>
        <end position="98"/>
    </location>
</feature>
<dbReference type="Proteomes" id="UP001055712">
    <property type="component" value="Unassembled WGS sequence"/>
</dbReference>
<accession>A0A9D4TZH4</accession>